<keyword evidence="3" id="KW-1185">Reference proteome</keyword>
<protein>
    <submittedName>
        <fullName evidence="2">Uncharacterized protein</fullName>
    </submittedName>
</protein>
<keyword evidence="1" id="KW-0732">Signal</keyword>
<dbReference type="Proteomes" id="UP000004207">
    <property type="component" value="Unassembled WGS sequence"/>
</dbReference>
<evidence type="ECO:0000256" key="1">
    <source>
        <dbReference type="SAM" id="SignalP"/>
    </source>
</evidence>
<comment type="caution">
    <text evidence="2">The sequence shown here is derived from an EMBL/GenBank/DDBJ whole genome shotgun (WGS) entry which is preliminary data.</text>
</comment>
<evidence type="ECO:0000313" key="2">
    <source>
        <dbReference type="EMBL" id="EGK08349.1"/>
    </source>
</evidence>
<reference evidence="2 3" key="1">
    <citation type="submission" date="2011-04" db="EMBL/GenBank/DDBJ databases">
        <authorList>
            <person name="Muzny D."/>
            <person name="Qin X."/>
            <person name="Deng J."/>
            <person name="Jiang H."/>
            <person name="Liu Y."/>
            <person name="Qu J."/>
            <person name="Song X.-Z."/>
            <person name="Zhang L."/>
            <person name="Thornton R."/>
            <person name="Coyle M."/>
            <person name="Francisco L."/>
            <person name="Jackson L."/>
            <person name="Javaid M."/>
            <person name="Korchina V."/>
            <person name="Kovar C."/>
            <person name="Mata R."/>
            <person name="Mathew T."/>
            <person name="Ngo R."/>
            <person name="Nguyen L."/>
            <person name="Nguyen N."/>
            <person name="Okwuonu G."/>
            <person name="Ongeri F."/>
            <person name="Pham C."/>
            <person name="Simmons D."/>
            <person name="Wilczek-Boney K."/>
            <person name="Hale W."/>
            <person name="Jakkamsetti A."/>
            <person name="Pham P."/>
            <person name="Ruth R."/>
            <person name="San Lucas F."/>
            <person name="Warren J."/>
            <person name="Zhang J."/>
            <person name="Zhao Z."/>
            <person name="Zhou C."/>
            <person name="Zhu D."/>
            <person name="Lee S."/>
            <person name="Bess C."/>
            <person name="Blankenburg K."/>
            <person name="Forbes L."/>
            <person name="Fu Q."/>
            <person name="Gubbala S."/>
            <person name="Hirani K."/>
            <person name="Jayaseelan J.C."/>
            <person name="Lara F."/>
            <person name="Munidasa M."/>
            <person name="Palculict T."/>
            <person name="Patil S."/>
            <person name="Pu L.-L."/>
            <person name="Saada N."/>
            <person name="Tang L."/>
            <person name="Weissenberger G."/>
            <person name="Zhu Y."/>
            <person name="Hemphill L."/>
            <person name="Shang Y."/>
            <person name="Youmans B."/>
            <person name="Ayvaz T."/>
            <person name="Ross M."/>
            <person name="Santibanez J."/>
            <person name="Aqrawi P."/>
            <person name="Gross S."/>
            <person name="Joshi V."/>
            <person name="Fowler G."/>
            <person name="Nazareth L."/>
            <person name="Reid J."/>
            <person name="Worley K."/>
            <person name="Petrosino J."/>
            <person name="Highlander S."/>
            <person name="Gibbs R."/>
        </authorList>
    </citation>
    <scope>NUCLEOTIDE SEQUENCE [LARGE SCALE GENOMIC DNA]</scope>
    <source>
        <strain evidence="2 3">ATCC 23330</strain>
    </source>
</reference>
<dbReference type="EMBL" id="AFHS01000046">
    <property type="protein sequence ID" value="EGK08349.1"/>
    <property type="molecule type" value="Genomic_DNA"/>
</dbReference>
<dbReference type="AlphaFoldDB" id="F5S828"/>
<feature type="chain" id="PRO_5003326409" evidence="1">
    <location>
        <begin position="18"/>
        <end position="40"/>
    </location>
</feature>
<gene>
    <name evidence="2" type="ORF">HMPREF0476_1361</name>
</gene>
<name>F5S828_KINKI</name>
<feature type="signal peptide" evidence="1">
    <location>
        <begin position="1"/>
        <end position="17"/>
    </location>
</feature>
<proteinExistence type="predicted"/>
<sequence>MKFIGFVCVFYSLIPAAACSSSLHFLSESLICGYSELNLD</sequence>
<dbReference type="HOGENOM" id="CLU_3290983_0_0_4"/>
<accession>F5S828</accession>
<evidence type="ECO:0000313" key="3">
    <source>
        <dbReference type="Proteomes" id="UP000004207"/>
    </source>
</evidence>
<organism evidence="2 3">
    <name type="scientific">Kingella kingae ATCC 23330</name>
    <dbReference type="NCBI Taxonomy" id="887327"/>
    <lineage>
        <taxon>Bacteria</taxon>
        <taxon>Pseudomonadati</taxon>
        <taxon>Pseudomonadota</taxon>
        <taxon>Betaproteobacteria</taxon>
        <taxon>Neisseriales</taxon>
        <taxon>Neisseriaceae</taxon>
        <taxon>Kingella</taxon>
    </lineage>
</organism>